<comment type="catalytic activity">
    <reaction evidence="8">
        <text>a ubiquinone + NADH + 5 H(+)(in) = a ubiquinol + NAD(+) + 4 H(+)(out)</text>
        <dbReference type="Rhea" id="RHEA:29091"/>
        <dbReference type="Rhea" id="RHEA-COMP:9565"/>
        <dbReference type="Rhea" id="RHEA-COMP:9566"/>
        <dbReference type="ChEBI" id="CHEBI:15378"/>
        <dbReference type="ChEBI" id="CHEBI:16389"/>
        <dbReference type="ChEBI" id="CHEBI:17976"/>
        <dbReference type="ChEBI" id="CHEBI:57540"/>
        <dbReference type="ChEBI" id="CHEBI:57945"/>
        <dbReference type="EC" id="7.1.1.2"/>
    </reaction>
</comment>
<keyword evidence="5 9" id="KW-1133">Transmembrane helix</keyword>
<evidence type="ECO:0000313" key="10">
    <source>
        <dbReference type="EMBL" id="AVP74382.1"/>
    </source>
</evidence>
<feature type="transmembrane region" description="Helical" evidence="9">
    <location>
        <begin position="247"/>
        <end position="267"/>
    </location>
</feature>
<evidence type="ECO:0000256" key="8">
    <source>
        <dbReference type="RuleBase" id="RU000473"/>
    </source>
</evidence>
<dbReference type="AlphaFoldDB" id="A0A343VVI7"/>
<dbReference type="PANTHER" id="PTHR11432:SF3">
    <property type="entry name" value="NADH-UBIQUINONE OXIDOREDUCTASE CHAIN 1"/>
    <property type="match status" value="1"/>
</dbReference>
<keyword evidence="8" id="KW-0830">Ubiquinone</keyword>
<accession>A0A343VVI7</accession>
<sequence>MSFISVWIVTIISVIIMIPFLTLVERKVLSYIQLRKGPNKVGVLGVLQPISDGVKLVFKESGPTIRVNSFLFWITPLLNFVLMLILFIIFSPLFPSYSINLGLLGYLCISSLLVYSILFSGWSSNSKYSFLGSLRGAAQVISYEISMLTLIFFPSAISSTFNINFINIGFHYSILVFVFVFILWLITIVAETNRSPFDFAEGESEIVSGFNTEYSSFIFALLFLGEYGNIIFISFLTSFIFFPNFPVLYFIIPIFIIFLFLVFRGTFPRFRYDLLMNLAWKVILPCSLIFFWILFLF</sequence>
<feature type="transmembrane region" description="Helical" evidence="9">
    <location>
        <begin position="217"/>
        <end position="241"/>
    </location>
</feature>
<dbReference type="Pfam" id="PF00146">
    <property type="entry name" value="NADHdh"/>
    <property type="match status" value="1"/>
</dbReference>
<keyword evidence="7" id="KW-0520">NAD</keyword>
<feature type="transmembrane region" description="Helical" evidence="9">
    <location>
        <begin position="274"/>
        <end position="295"/>
    </location>
</feature>
<dbReference type="PROSITE" id="PS00668">
    <property type="entry name" value="COMPLEX1_ND1_2"/>
    <property type="match status" value="1"/>
</dbReference>
<proteinExistence type="inferred from homology"/>
<keyword evidence="6 9" id="KW-0472">Membrane</keyword>
<dbReference type="HAMAP" id="MF_01350">
    <property type="entry name" value="NDH1_NuoH"/>
    <property type="match status" value="1"/>
</dbReference>
<evidence type="ECO:0000256" key="6">
    <source>
        <dbReference type="ARBA" id="ARBA00023136"/>
    </source>
</evidence>
<evidence type="ECO:0000256" key="9">
    <source>
        <dbReference type="SAM" id="Phobius"/>
    </source>
</evidence>
<keyword evidence="4 7" id="KW-0812">Transmembrane</keyword>
<dbReference type="GO" id="GO:0008137">
    <property type="term" value="F:NADH dehydrogenase (ubiquinone) activity"/>
    <property type="evidence" value="ECO:0007669"/>
    <property type="project" value="UniProtKB-EC"/>
</dbReference>
<feature type="transmembrane region" description="Helical" evidence="9">
    <location>
        <begin position="140"/>
        <end position="157"/>
    </location>
</feature>
<dbReference type="PROSITE" id="PS00667">
    <property type="entry name" value="COMPLEX1_ND1_1"/>
    <property type="match status" value="1"/>
</dbReference>
<dbReference type="GO" id="GO:0005743">
    <property type="term" value="C:mitochondrial inner membrane"/>
    <property type="evidence" value="ECO:0007669"/>
    <property type="project" value="UniProtKB-SubCell"/>
</dbReference>
<evidence type="ECO:0000256" key="2">
    <source>
        <dbReference type="ARBA" id="ARBA00010535"/>
    </source>
</evidence>
<name>A0A343VVI7_9PLAT</name>
<evidence type="ECO:0000256" key="5">
    <source>
        <dbReference type="ARBA" id="ARBA00022989"/>
    </source>
</evidence>
<geneLocation type="mitochondrion" evidence="10"/>
<dbReference type="EC" id="7.1.1.2" evidence="8"/>
<feature type="transmembrane region" description="Helical" evidence="9">
    <location>
        <begin position="97"/>
        <end position="119"/>
    </location>
</feature>
<dbReference type="EMBL" id="MF993329">
    <property type="protein sequence ID" value="AVP74382.1"/>
    <property type="molecule type" value="Genomic_DNA"/>
</dbReference>
<reference evidence="10" key="1">
    <citation type="journal article" date="2018" name="Genomics">
        <title>Probing recalcitrant problems in polyclad evolution and systematics with novel mitochondrial genome resources.</title>
        <authorList>
            <person name="Kenny N.J."/>
            <person name="Norena C."/>
            <person name="Damborenea C."/>
            <person name="Grande C."/>
        </authorList>
    </citation>
    <scope>NUCLEOTIDE SEQUENCE</scope>
</reference>
<dbReference type="GO" id="GO:0003954">
    <property type="term" value="F:NADH dehydrogenase activity"/>
    <property type="evidence" value="ECO:0007669"/>
    <property type="project" value="TreeGrafter"/>
</dbReference>
<feature type="transmembrane region" description="Helical" evidence="9">
    <location>
        <begin position="169"/>
        <end position="190"/>
    </location>
</feature>
<gene>
    <name evidence="10" type="primary">ND1</name>
</gene>
<evidence type="ECO:0000256" key="4">
    <source>
        <dbReference type="ARBA" id="ARBA00022692"/>
    </source>
</evidence>
<dbReference type="InterPro" id="IPR001694">
    <property type="entry name" value="NADH_UbQ_OxRdtase_su1/FPO"/>
</dbReference>
<feature type="transmembrane region" description="Helical" evidence="9">
    <location>
        <begin position="70"/>
        <end position="91"/>
    </location>
</feature>
<keyword evidence="8 10" id="KW-0496">Mitochondrion</keyword>
<protein>
    <recommendedName>
        <fullName evidence="3 8">NADH-ubiquinone oxidoreductase chain 1</fullName>
        <ecNumber evidence="8">7.1.1.2</ecNumber>
    </recommendedName>
</protein>
<evidence type="ECO:0000256" key="3">
    <source>
        <dbReference type="ARBA" id="ARBA00021009"/>
    </source>
</evidence>
<comment type="similarity">
    <text evidence="2 7">Belongs to the complex I subunit 1 family.</text>
</comment>
<dbReference type="GO" id="GO:0009060">
    <property type="term" value="P:aerobic respiration"/>
    <property type="evidence" value="ECO:0007669"/>
    <property type="project" value="TreeGrafter"/>
</dbReference>
<comment type="subcellular location">
    <subcellularLocation>
        <location evidence="1">Membrane</location>
        <topology evidence="1">Multi-pass membrane protein</topology>
    </subcellularLocation>
    <subcellularLocation>
        <location evidence="7">Mitochondrion inner membrane</location>
        <topology evidence="7">Multi-pass membrane protein</topology>
    </subcellularLocation>
</comment>
<dbReference type="PANTHER" id="PTHR11432">
    <property type="entry name" value="NADH DEHYDROGENASE SUBUNIT 1"/>
    <property type="match status" value="1"/>
</dbReference>
<evidence type="ECO:0000256" key="1">
    <source>
        <dbReference type="ARBA" id="ARBA00004141"/>
    </source>
</evidence>
<feature type="transmembrane region" description="Helical" evidence="9">
    <location>
        <begin position="6"/>
        <end position="24"/>
    </location>
</feature>
<organism evidence="10">
    <name type="scientific">Bothromesostoma personatum</name>
    <dbReference type="NCBI Taxonomy" id="27905"/>
    <lineage>
        <taxon>Eukaryota</taxon>
        <taxon>Metazoa</taxon>
        <taxon>Spiralia</taxon>
        <taxon>Lophotrochozoa</taxon>
        <taxon>Platyhelminthes</taxon>
        <taxon>Rhabditophora</taxon>
        <taxon>Rhabdocoela</taxon>
        <taxon>Neodalyellida</taxon>
        <taxon>Typhloplanidae</taxon>
        <taxon>Mesostominae</taxon>
        <taxon>Bothromesostoma</taxon>
    </lineage>
</organism>
<evidence type="ECO:0000256" key="7">
    <source>
        <dbReference type="RuleBase" id="RU000471"/>
    </source>
</evidence>
<dbReference type="InterPro" id="IPR018086">
    <property type="entry name" value="NADH_UbQ_OxRdtase_su1_CS"/>
</dbReference>